<dbReference type="EMBL" id="LT629701">
    <property type="protein sequence ID" value="SDM46078.1"/>
    <property type="molecule type" value="Genomic_DNA"/>
</dbReference>
<dbReference type="InterPro" id="IPR036291">
    <property type="entry name" value="NAD(P)-bd_dom_sf"/>
</dbReference>
<dbReference type="eggNOG" id="COG0702">
    <property type="taxonomic scope" value="Bacteria"/>
</dbReference>
<dbReference type="InterPro" id="IPR008030">
    <property type="entry name" value="NmrA-like"/>
</dbReference>
<protein>
    <submittedName>
        <fullName evidence="2">Uncharacterized conserved protein YbjT, contains NAD(P)-binding and DUF2867 domains</fullName>
    </submittedName>
</protein>
<dbReference type="PANTHER" id="PTHR43162:SF1">
    <property type="entry name" value="PRESTALK A DIFFERENTIATION PROTEIN A"/>
    <property type="match status" value="1"/>
</dbReference>
<evidence type="ECO:0000259" key="1">
    <source>
        <dbReference type="Pfam" id="PF05368"/>
    </source>
</evidence>
<proteinExistence type="predicted"/>
<dbReference type="InterPro" id="IPR051604">
    <property type="entry name" value="Ergot_Alk_Oxidoreductase"/>
</dbReference>
<dbReference type="Gene3D" id="3.40.50.720">
    <property type="entry name" value="NAD(P)-binding Rossmann-like Domain"/>
    <property type="match status" value="1"/>
</dbReference>
<dbReference type="PANTHER" id="PTHR43162">
    <property type="match status" value="1"/>
</dbReference>
<evidence type="ECO:0000313" key="3">
    <source>
        <dbReference type="Proteomes" id="UP000183376"/>
    </source>
</evidence>
<keyword evidence="3" id="KW-1185">Reference proteome</keyword>
<dbReference type="SUPFAM" id="SSF51735">
    <property type="entry name" value="NAD(P)-binding Rossmann-fold domains"/>
    <property type="match status" value="1"/>
</dbReference>
<organism evidence="2 3">
    <name type="scientific">Allokutzneria albata</name>
    <name type="common">Kibdelosporangium albatum</name>
    <dbReference type="NCBI Taxonomy" id="211114"/>
    <lineage>
        <taxon>Bacteria</taxon>
        <taxon>Bacillati</taxon>
        <taxon>Actinomycetota</taxon>
        <taxon>Actinomycetes</taxon>
        <taxon>Pseudonocardiales</taxon>
        <taxon>Pseudonocardiaceae</taxon>
        <taxon>Allokutzneria</taxon>
    </lineage>
</organism>
<gene>
    <name evidence="2" type="ORF">SAMN04489726_1736</name>
</gene>
<dbReference type="STRING" id="211114.SAMN04489726_1736"/>
<sequence length="300" mass="32269">MQNELITVMGATGNTGYEITKRLLAAGHRVRALGRSQDKLAELTAAGAETAAGDAADPTFLTEAFRGSAAVYTLLPIDVTWADYHAEVGVIGSAVVEAVRVAGIRHVVALSSLGAELPTGTGFLTSLHAQEQRWSALPEVNVLLLRPGLFFESFRAALGMIETEGINGDSVDPDVRIPMIATRDIAEAAATALATRDWHGIVVRELLGQRDLSYREATAILGAAMGRPALPYVQFDYDAMTHALIESGFSQNVASQHVAMTQAFNENRVVPLRGRTPDNTTPTRFEDFAAELFEAHRRPS</sequence>
<reference evidence="2 3" key="1">
    <citation type="submission" date="2016-10" db="EMBL/GenBank/DDBJ databases">
        <authorList>
            <person name="de Groot N.N."/>
        </authorList>
    </citation>
    <scope>NUCLEOTIDE SEQUENCE [LARGE SCALE GENOMIC DNA]</scope>
    <source>
        <strain evidence="2 3">DSM 44149</strain>
    </source>
</reference>
<name>A0A1G9TER8_ALLAB</name>
<accession>A0A1G9TER8</accession>
<dbReference type="RefSeq" id="WP_197683998.1">
    <property type="nucleotide sequence ID" value="NZ_JOEF01000034.1"/>
</dbReference>
<dbReference type="Proteomes" id="UP000183376">
    <property type="component" value="Chromosome I"/>
</dbReference>
<dbReference type="AlphaFoldDB" id="A0A1G9TER8"/>
<evidence type="ECO:0000313" key="2">
    <source>
        <dbReference type="EMBL" id="SDM46078.1"/>
    </source>
</evidence>
<dbReference type="Pfam" id="PF05368">
    <property type="entry name" value="NmrA"/>
    <property type="match status" value="1"/>
</dbReference>
<dbReference type="Gene3D" id="3.90.25.10">
    <property type="entry name" value="UDP-galactose 4-epimerase, domain 1"/>
    <property type="match status" value="1"/>
</dbReference>
<feature type="domain" description="NmrA-like" evidence="1">
    <location>
        <begin position="3"/>
        <end position="270"/>
    </location>
</feature>